<dbReference type="Proteomes" id="UP000238479">
    <property type="component" value="Chromosome 7"/>
</dbReference>
<evidence type="ECO:0000313" key="3">
    <source>
        <dbReference type="Proteomes" id="UP000238479"/>
    </source>
</evidence>
<evidence type="ECO:0000313" key="2">
    <source>
        <dbReference type="EMBL" id="PRQ16168.1"/>
    </source>
</evidence>
<feature type="transmembrane region" description="Helical" evidence="1">
    <location>
        <begin position="31"/>
        <end position="51"/>
    </location>
</feature>
<sequence>MFPTHMKKARCFSLFPWIYFFYNLFNRSSSLPCCCTFMLCFHFIISLSFPYSTNHFHTPLSLFFFHSSFHSSFSSLFKYLLLSLSITNSFIHSIFFVSPFPFHFLSIL</sequence>
<gene>
    <name evidence="2" type="ORF">RchiOBHm_Chr7g0181291</name>
</gene>
<dbReference type="Gramene" id="PRQ16168">
    <property type="protein sequence ID" value="PRQ16168"/>
    <property type="gene ID" value="RchiOBHm_Chr7g0181291"/>
</dbReference>
<organism evidence="2 3">
    <name type="scientific">Rosa chinensis</name>
    <name type="common">China rose</name>
    <dbReference type="NCBI Taxonomy" id="74649"/>
    <lineage>
        <taxon>Eukaryota</taxon>
        <taxon>Viridiplantae</taxon>
        <taxon>Streptophyta</taxon>
        <taxon>Embryophyta</taxon>
        <taxon>Tracheophyta</taxon>
        <taxon>Spermatophyta</taxon>
        <taxon>Magnoliopsida</taxon>
        <taxon>eudicotyledons</taxon>
        <taxon>Gunneridae</taxon>
        <taxon>Pentapetalae</taxon>
        <taxon>rosids</taxon>
        <taxon>fabids</taxon>
        <taxon>Rosales</taxon>
        <taxon>Rosaceae</taxon>
        <taxon>Rosoideae</taxon>
        <taxon>Rosoideae incertae sedis</taxon>
        <taxon>Rosa</taxon>
    </lineage>
</organism>
<accession>A0A2P6P2L9</accession>
<dbReference type="EMBL" id="PDCK01000045">
    <property type="protein sequence ID" value="PRQ16168.1"/>
    <property type="molecule type" value="Genomic_DNA"/>
</dbReference>
<feature type="transmembrane region" description="Helical" evidence="1">
    <location>
        <begin position="89"/>
        <end position="107"/>
    </location>
</feature>
<keyword evidence="1" id="KW-0812">Transmembrane</keyword>
<keyword evidence="1" id="KW-1133">Transmembrane helix</keyword>
<evidence type="ECO:0000256" key="1">
    <source>
        <dbReference type="SAM" id="Phobius"/>
    </source>
</evidence>
<keyword evidence="3" id="KW-1185">Reference proteome</keyword>
<name>A0A2P6P2L9_ROSCH</name>
<proteinExistence type="predicted"/>
<comment type="caution">
    <text evidence="2">The sequence shown here is derived from an EMBL/GenBank/DDBJ whole genome shotgun (WGS) entry which is preliminary data.</text>
</comment>
<dbReference type="AlphaFoldDB" id="A0A2P6P2L9"/>
<protein>
    <submittedName>
        <fullName evidence="2">Uncharacterized protein</fullName>
    </submittedName>
</protein>
<keyword evidence="1" id="KW-0472">Membrane</keyword>
<reference evidence="2 3" key="1">
    <citation type="journal article" date="2018" name="Nat. Genet.">
        <title>The Rosa genome provides new insights in the design of modern roses.</title>
        <authorList>
            <person name="Bendahmane M."/>
        </authorList>
    </citation>
    <scope>NUCLEOTIDE SEQUENCE [LARGE SCALE GENOMIC DNA]</scope>
    <source>
        <strain evidence="3">cv. Old Blush</strain>
    </source>
</reference>